<dbReference type="Proteomes" id="UP000028582">
    <property type="component" value="Unassembled WGS sequence"/>
</dbReference>
<proteinExistence type="predicted"/>
<gene>
    <name evidence="1" type="ORF">F444_04300</name>
</gene>
<comment type="caution">
    <text evidence="1">The sequence shown here is derived from an EMBL/GenBank/DDBJ whole genome shotgun (WGS) entry which is preliminary data.</text>
</comment>
<name>A0A081AR84_PHYNI</name>
<dbReference type="EMBL" id="ANJA01000864">
    <property type="protein sequence ID" value="ETO81395.1"/>
    <property type="molecule type" value="Genomic_DNA"/>
</dbReference>
<reference evidence="1 2" key="1">
    <citation type="submission" date="2013-11" db="EMBL/GenBank/DDBJ databases">
        <title>The Genome Sequence of Phytophthora parasitica P1976.</title>
        <authorList>
            <consortium name="The Broad Institute Genomics Platform"/>
            <person name="Russ C."/>
            <person name="Tyler B."/>
            <person name="Panabieres F."/>
            <person name="Shan W."/>
            <person name="Tripathy S."/>
            <person name="Grunwald N."/>
            <person name="Machado M."/>
            <person name="Johnson C.S."/>
            <person name="Walker B."/>
            <person name="Young S."/>
            <person name="Zeng Q."/>
            <person name="Gargeya S."/>
            <person name="Fitzgerald M."/>
            <person name="Haas B."/>
            <person name="Abouelleil A."/>
            <person name="Allen A.W."/>
            <person name="Alvarado L."/>
            <person name="Arachchi H.M."/>
            <person name="Berlin A.M."/>
            <person name="Chapman S.B."/>
            <person name="Gainer-Dewar J."/>
            <person name="Goldberg J."/>
            <person name="Griggs A."/>
            <person name="Gujja S."/>
            <person name="Hansen M."/>
            <person name="Howarth C."/>
            <person name="Imamovic A."/>
            <person name="Ireland A."/>
            <person name="Larimer J."/>
            <person name="McCowan C."/>
            <person name="Murphy C."/>
            <person name="Pearson M."/>
            <person name="Poon T.W."/>
            <person name="Priest M."/>
            <person name="Roberts A."/>
            <person name="Saif S."/>
            <person name="Shea T."/>
            <person name="Sisk P."/>
            <person name="Sykes S."/>
            <person name="Wortman J."/>
            <person name="Nusbaum C."/>
            <person name="Birren B."/>
        </authorList>
    </citation>
    <scope>NUCLEOTIDE SEQUENCE [LARGE SCALE GENOMIC DNA]</scope>
    <source>
        <strain evidence="1 2">P1976</strain>
    </source>
</reference>
<protein>
    <submittedName>
        <fullName evidence="1">Uncharacterized protein</fullName>
    </submittedName>
</protein>
<evidence type="ECO:0000313" key="1">
    <source>
        <dbReference type="EMBL" id="ETO81395.1"/>
    </source>
</evidence>
<sequence>MSRMKASTLRHHHDGFIAMLRMELAMVFHVSAVTM</sequence>
<accession>A0A081AR84</accession>
<dbReference type="AlphaFoldDB" id="A0A081AR84"/>
<evidence type="ECO:0000313" key="2">
    <source>
        <dbReference type="Proteomes" id="UP000028582"/>
    </source>
</evidence>
<organism evidence="1 2">
    <name type="scientific">Phytophthora nicotianae P1976</name>
    <dbReference type="NCBI Taxonomy" id="1317066"/>
    <lineage>
        <taxon>Eukaryota</taxon>
        <taxon>Sar</taxon>
        <taxon>Stramenopiles</taxon>
        <taxon>Oomycota</taxon>
        <taxon>Peronosporomycetes</taxon>
        <taxon>Peronosporales</taxon>
        <taxon>Peronosporaceae</taxon>
        <taxon>Phytophthora</taxon>
    </lineage>
</organism>